<dbReference type="Gene3D" id="3.20.20.140">
    <property type="entry name" value="Metal-dependent hydrolases"/>
    <property type="match status" value="1"/>
</dbReference>
<dbReference type="InterPro" id="IPR051781">
    <property type="entry name" value="Metallo-dep_Hydrolase"/>
</dbReference>
<dbReference type="InterPro" id="IPR011059">
    <property type="entry name" value="Metal-dep_hydrolase_composite"/>
</dbReference>
<dbReference type="EMBL" id="JBHRTK010000011">
    <property type="protein sequence ID" value="MFC3206416.1"/>
    <property type="molecule type" value="Genomic_DNA"/>
</dbReference>
<dbReference type="InterPro" id="IPR006680">
    <property type="entry name" value="Amidohydro-rel"/>
</dbReference>
<evidence type="ECO:0000313" key="2">
    <source>
        <dbReference type="EMBL" id="MFC3206416.1"/>
    </source>
</evidence>
<protein>
    <submittedName>
        <fullName evidence="2">Amidohydrolase family protein</fullName>
    </submittedName>
</protein>
<comment type="caution">
    <text evidence="2">The sequence shown here is derived from an EMBL/GenBank/DDBJ whole genome shotgun (WGS) entry which is preliminary data.</text>
</comment>
<evidence type="ECO:0000313" key="3">
    <source>
        <dbReference type="Proteomes" id="UP001595583"/>
    </source>
</evidence>
<proteinExistence type="predicted"/>
<gene>
    <name evidence="2" type="ORF">ACFOHJ_09365</name>
</gene>
<dbReference type="PANTHER" id="PTHR43135:SF3">
    <property type="entry name" value="ALPHA-D-RIBOSE 1-METHYLPHOSPHONATE 5-TRIPHOSPHATE DIPHOSPHATASE"/>
    <property type="match status" value="1"/>
</dbReference>
<feature type="domain" description="Amidohydrolase-related" evidence="1">
    <location>
        <begin position="10"/>
        <end position="104"/>
    </location>
</feature>
<name>A0ABV7K9F9_9HYPH</name>
<accession>A0ABV7K9F9</accession>
<dbReference type="RefSeq" id="WP_378220237.1">
    <property type="nucleotide sequence ID" value="NZ_JBHRTK010000011.1"/>
</dbReference>
<evidence type="ECO:0000259" key="1">
    <source>
        <dbReference type="Pfam" id="PF01979"/>
    </source>
</evidence>
<dbReference type="Pfam" id="PF01979">
    <property type="entry name" value="Amidohydro_1"/>
    <property type="match status" value="1"/>
</dbReference>
<organism evidence="2 3">
    <name type="scientific">Aquamicrobium soli</name>
    <dbReference type="NCBI Taxonomy" id="1811518"/>
    <lineage>
        <taxon>Bacteria</taxon>
        <taxon>Pseudomonadati</taxon>
        <taxon>Pseudomonadota</taxon>
        <taxon>Alphaproteobacteria</taxon>
        <taxon>Hyphomicrobiales</taxon>
        <taxon>Phyllobacteriaceae</taxon>
        <taxon>Aquamicrobium</taxon>
    </lineage>
</organism>
<dbReference type="SUPFAM" id="SSF51338">
    <property type="entry name" value="Composite domain of metallo-dependent hydrolases"/>
    <property type="match status" value="1"/>
</dbReference>
<dbReference type="PANTHER" id="PTHR43135">
    <property type="entry name" value="ALPHA-D-RIBOSE 1-METHYLPHOSPHONATE 5-TRIPHOSPHATE DIPHOSPHATASE"/>
    <property type="match status" value="1"/>
</dbReference>
<sequence length="121" mass="12497">MCRDFQLGCEAGIRFAFGTGLIGGPTHPLAEAAVEFVLAVELGTPPSKALVAGTLLSAEVLGLASTMGSIEVGKIANFVGVAGNPVEDITAVRRPVFVMKNGREISLKGTCTQENCHVNSP</sequence>
<reference evidence="3" key="1">
    <citation type="journal article" date="2019" name="Int. J. Syst. Evol. Microbiol.">
        <title>The Global Catalogue of Microorganisms (GCM) 10K type strain sequencing project: providing services to taxonomists for standard genome sequencing and annotation.</title>
        <authorList>
            <consortium name="The Broad Institute Genomics Platform"/>
            <consortium name="The Broad Institute Genome Sequencing Center for Infectious Disease"/>
            <person name="Wu L."/>
            <person name="Ma J."/>
        </authorList>
    </citation>
    <scope>NUCLEOTIDE SEQUENCE [LARGE SCALE GENOMIC DNA]</scope>
    <source>
        <strain evidence="3">KCTC 52165</strain>
    </source>
</reference>
<keyword evidence="3" id="KW-1185">Reference proteome</keyword>
<dbReference type="Proteomes" id="UP001595583">
    <property type="component" value="Unassembled WGS sequence"/>
</dbReference>
<dbReference type="Gene3D" id="2.30.40.10">
    <property type="entry name" value="Urease, subunit C, domain 1"/>
    <property type="match status" value="1"/>
</dbReference>